<name>A0ABV8UWV8_9BACL</name>
<dbReference type="EMBL" id="JBHSEF010000023">
    <property type="protein sequence ID" value="MFC4355470.1"/>
    <property type="molecule type" value="Genomic_DNA"/>
</dbReference>
<dbReference type="InterPro" id="IPR023214">
    <property type="entry name" value="HAD_sf"/>
</dbReference>
<reference evidence="6" key="1">
    <citation type="journal article" date="2019" name="Int. J. Syst. Evol. Microbiol.">
        <title>The Global Catalogue of Microorganisms (GCM) 10K type strain sequencing project: providing services to taxonomists for standard genome sequencing and annotation.</title>
        <authorList>
            <consortium name="The Broad Institute Genomics Platform"/>
            <consortium name="The Broad Institute Genome Sequencing Center for Infectious Disease"/>
            <person name="Wu L."/>
            <person name="Ma J."/>
        </authorList>
    </citation>
    <scope>NUCLEOTIDE SEQUENCE [LARGE SCALE GENOMIC DNA]</scope>
    <source>
        <strain evidence="6">CCUG 50353</strain>
    </source>
</reference>
<proteinExistence type="inferred from homology"/>
<dbReference type="RefSeq" id="WP_378141955.1">
    <property type="nucleotide sequence ID" value="NZ_JBHSEF010000023.1"/>
</dbReference>
<dbReference type="GO" id="GO:0016787">
    <property type="term" value="F:hydrolase activity"/>
    <property type="evidence" value="ECO:0007669"/>
    <property type="project" value="UniProtKB-KW"/>
</dbReference>
<dbReference type="Gene3D" id="1.20.1440.100">
    <property type="entry name" value="SG protein - dephosphorylation function"/>
    <property type="match status" value="1"/>
</dbReference>
<sequence>MKVALFDFDRTIYRHETYTLLMRFLQNHSVYKKRYKKFMRRLMPVYLMYKLGMTPEKKMRKKAMEIYLRTFENSTEEELRQYFREMGEQMKDDFNEEVLRRLHWHHEQGHRVLVISGAFDVMLQEVLKDLPVDALLGTKVPLQSGRLQKVVELTHVHERQKIIQIEQDLKEYDVSWEESYAYGDSIYDLDVLNLVGHPVAVQPDGDLKAYAKKEGWEILE</sequence>
<dbReference type="PANTHER" id="PTHR43344:SF13">
    <property type="entry name" value="PHOSPHATASE RV3661-RELATED"/>
    <property type="match status" value="1"/>
</dbReference>
<keyword evidence="4" id="KW-0460">Magnesium</keyword>
<organism evidence="5 6">
    <name type="scientific">Chryseomicrobium palamuruense</name>
    <dbReference type="NCBI Taxonomy" id="682973"/>
    <lineage>
        <taxon>Bacteria</taxon>
        <taxon>Bacillati</taxon>
        <taxon>Bacillota</taxon>
        <taxon>Bacilli</taxon>
        <taxon>Bacillales</taxon>
        <taxon>Caryophanaceae</taxon>
        <taxon>Chryseomicrobium</taxon>
    </lineage>
</organism>
<keyword evidence="2" id="KW-0479">Metal-binding</keyword>
<dbReference type="InterPro" id="IPR006385">
    <property type="entry name" value="HAD_hydro_SerB1"/>
</dbReference>
<keyword evidence="6" id="KW-1185">Reference proteome</keyword>
<protein>
    <submittedName>
        <fullName evidence="5">HAD family hydrolase</fullName>
    </submittedName>
</protein>
<dbReference type="InterPro" id="IPR036412">
    <property type="entry name" value="HAD-like_sf"/>
</dbReference>
<comment type="caution">
    <text evidence="5">The sequence shown here is derived from an EMBL/GenBank/DDBJ whole genome shotgun (WGS) entry which is preliminary data.</text>
</comment>
<dbReference type="Pfam" id="PF12710">
    <property type="entry name" value="HAD"/>
    <property type="match status" value="1"/>
</dbReference>
<keyword evidence="3 5" id="KW-0378">Hydrolase</keyword>
<gene>
    <name evidence="5" type="ORF">ACFO0S_10450</name>
</gene>
<evidence type="ECO:0000313" key="6">
    <source>
        <dbReference type="Proteomes" id="UP001595733"/>
    </source>
</evidence>
<evidence type="ECO:0000256" key="3">
    <source>
        <dbReference type="ARBA" id="ARBA00022801"/>
    </source>
</evidence>
<comment type="similarity">
    <text evidence="1">Belongs to the HAD-like hydrolase superfamily. SerB family.</text>
</comment>
<dbReference type="InterPro" id="IPR050582">
    <property type="entry name" value="HAD-like_SerB"/>
</dbReference>
<dbReference type="Proteomes" id="UP001595733">
    <property type="component" value="Unassembled WGS sequence"/>
</dbReference>
<dbReference type="NCBIfam" id="TIGR01490">
    <property type="entry name" value="HAD-SF-IB-hyp1"/>
    <property type="match status" value="1"/>
</dbReference>
<dbReference type="Gene3D" id="3.40.50.1000">
    <property type="entry name" value="HAD superfamily/HAD-like"/>
    <property type="match status" value="1"/>
</dbReference>
<accession>A0ABV8UWV8</accession>
<evidence type="ECO:0000256" key="1">
    <source>
        <dbReference type="ARBA" id="ARBA00009184"/>
    </source>
</evidence>
<dbReference type="PANTHER" id="PTHR43344">
    <property type="entry name" value="PHOSPHOSERINE PHOSPHATASE"/>
    <property type="match status" value="1"/>
</dbReference>
<evidence type="ECO:0000256" key="2">
    <source>
        <dbReference type="ARBA" id="ARBA00022723"/>
    </source>
</evidence>
<dbReference type="SUPFAM" id="SSF56784">
    <property type="entry name" value="HAD-like"/>
    <property type="match status" value="1"/>
</dbReference>
<evidence type="ECO:0000313" key="5">
    <source>
        <dbReference type="EMBL" id="MFC4355470.1"/>
    </source>
</evidence>
<evidence type="ECO:0000256" key="4">
    <source>
        <dbReference type="ARBA" id="ARBA00022842"/>
    </source>
</evidence>
<dbReference type="NCBIfam" id="TIGR01488">
    <property type="entry name" value="HAD-SF-IB"/>
    <property type="match status" value="1"/>
</dbReference>